<dbReference type="GO" id="GO:0005737">
    <property type="term" value="C:cytoplasm"/>
    <property type="evidence" value="ECO:0007669"/>
    <property type="project" value="TreeGrafter"/>
</dbReference>
<dbReference type="InterPro" id="IPR001054">
    <property type="entry name" value="A/G_cyclase"/>
</dbReference>
<evidence type="ECO:0000256" key="3">
    <source>
        <dbReference type="ARBA" id="ARBA00022840"/>
    </source>
</evidence>
<dbReference type="InterPro" id="IPR008271">
    <property type="entry name" value="Ser/Thr_kinase_AS"/>
</dbReference>
<accession>A0A4P2PW52</accession>
<organism evidence="8 9">
    <name type="scientific">Sorangium cellulosum</name>
    <name type="common">Polyangium cellulosum</name>
    <dbReference type="NCBI Taxonomy" id="56"/>
    <lineage>
        <taxon>Bacteria</taxon>
        <taxon>Pseudomonadati</taxon>
        <taxon>Myxococcota</taxon>
        <taxon>Polyangia</taxon>
        <taxon>Polyangiales</taxon>
        <taxon>Polyangiaceae</taxon>
        <taxon>Sorangium</taxon>
    </lineage>
</organism>
<evidence type="ECO:0000256" key="4">
    <source>
        <dbReference type="PROSITE-ProRule" id="PRU10141"/>
    </source>
</evidence>
<dbReference type="PROSITE" id="PS00108">
    <property type="entry name" value="PROTEIN_KINASE_ST"/>
    <property type="match status" value="1"/>
</dbReference>
<dbReference type="GO" id="GO:0035556">
    <property type="term" value="P:intracellular signal transduction"/>
    <property type="evidence" value="ECO:0007669"/>
    <property type="project" value="InterPro"/>
</dbReference>
<dbReference type="InterPro" id="IPR029787">
    <property type="entry name" value="Nucleotide_cyclase"/>
</dbReference>
<dbReference type="Pfam" id="PF00211">
    <property type="entry name" value="Guanylate_cyc"/>
    <property type="match status" value="1"/>
</dbReference>
<dbReference type="GO" id="GO:0004016">
    <property type="term" value="F:adenylate cyclase activity"/>
    <property type="evidence" value="ECO:0007669"/>
    <property type="project" value="UniProtKB-ARBA"/>
</dbReference>
<dbReference type="PROSITE" id="PS50011">
    <property type="entry name" value="PROTEIN_KINASE_DOM"/>
    <property type="match status" value="1"/>
</dbReference>
<dbReference type="SUPFAM" id="SSF56112">
    <property type="entry name" value="Protein kinase-like (PK-like)"/>
    <property type="match status" value="1"/>
</dbReference>
<dbReference type="Gene3D" id="1.10.510.10">
    <property type="entry name" value="Transferase(Phosphotransferase) domain 1"/>
    <property type="match status" value="1"/>
</dbReference>
<dbReference type="InterPro" id="IPR041664">
    <property type="entry name" value="AAA_16"/>
</dbReference>
<dbReference type="GO" id="GO:0016020">
    <property type="term" value="C:membrane"/>
    <property type="evidence" value="ECO:0007669"/>
    <property type="project" value="UniProtKB-SubCell"/>
</dbReference>
<dbReference type="Gene3D" id="3.30.70.1230">
    <property type="entry name" value="Nucleotide cyclase"/>
    <property type="match status" value="1"/>
</dbReference>
<feature type="domain" description="Guanylate cyclase" evidence="7">
    <location>
        <begin position="367"/>
        <end position="464"/>
    </location>
</feature>
<dbReference type="NCBIfam" id="TIGR03903">
    <property type="entry name" value="TOMM_kin_cyc"/>
    <property type="match status" value="1"/>
</dbReference>
<sequence length="1367" mass="147391">MSSYNTRLSPGSTFEERYEIRSLLGEGGFGSVYQARQRTTGQSVALKLLRLDHESGARTERRIARFLREAKVCAQLHHPNIVQLIDSGRSSEGVLYSVFAFAPGETLADVIAREGALAPREATHLMLQALDALACAHAQGVVHRDLKPRNIMVISSGARRNALVLDFGIGAILGGVAAGGPPARLTATDEALGTPGYAAPEQLRGLDITTRTDLFAWGLVFLECLTGKMVYDGASAAEVLYRMLGPEPVPIPAEIERTSLGALLRRVTHKDVAARDLDARGVLQALEGLHPGSPGQHPSGSAAMSPGAHAPLDGVALLEPRRVQASGERRHVTAVCCVLDPVLEAARPVDDEDLDELVRRASSTCADVAAKHRGHVVAAFGHAVMLYFGLLCAEEDDAKRAARAALAIVEAIQGEREDLRRAHGARVEVRIGLHSGLVQASGLREGAAAGLALGATPRLAARIAREAPPSAIVVSAEAQRLLRASFELEDEGARCAGGREGAPGAFRLRRARADRGPPPTPDGTMGPIIGRSQEMDLLLDRWQRARQGGGQCALITGEPGIGKSRLARELRGRLVGDAHVYLEGRCSPETQNNALFPVIDALGRALELDRESSSRGRSARLEAQLARRGLAPAEAVPLLAPLFGLPIEPPYAPLQAGPQRQKELTLNAILSLLFGMAEEAPVLLLIEDLHWADPTSLALLGQFAREVPSAAVCLVLTARPEFVPPFPTTGMQQIHLSRLEAAQIGALIAELLGKKPLPRDVVEQIALRTDGVPLFVEELTRTMLEAGVLLERQDRYDLSRPLSDVEIPGTLRGLLLSRLDQLGRAKETAQIAAALGREFSEEVLLAVSRLEGAAVREDLSRLLGAGLVFRKRRLKGSGYTFKHALVQDAAYESLSRAARRQVHARIARTLEERFAGIVEARPELLARHHAGAEQKLEAIAYAQIAAQRALTQSAYAEASGHARDALEWLGATPPDRRRAELELALNGVLTQALMSTRGWADPEVKSTIDRSGALLEQLERDSPHRLPTLWSLFTYHHTASNRRAARDVAEELVSAAERSSDAGLRAAAMALRGITRYCDGEHVEARQALERAIALYDPAQHQDHGLKFGLDTQVLAKTLLAHLRWYAGDSAAAFQLVQDGIAWAREVRHVPSVAIGLLYGCQIYQFHGDRGAVEVMSGEILSLAKKHGLPAFEGYAAFLHAWAKGDASLARGIVEQLERLGCRVGLSYWGSLPAAIDAASGRLDAAIACVERCLSVCRAIDEHFYEPELYRLLAVYRLRREASDEGALAALRRAAELARRQAMSLVEALATVELQRRSGHDPSNRARLAELLESCPGLRAQLPPGEIDPLAAGGDGEVQRGLKGDCV</sequence>
<dbReference type="SUPFAM" id="SSF52540">
    <property type="entry name" value="P-loop containing nucleoside triphosphate hydrolases"/>
    <property type="match status" value="1"/>
</dbReference>
<keyword evidence="2 4" id="KW-0547">Nucleotide-binding</keyword>
<dbReference type="GO" id="GO:0004674">
    <property type="term" value="F:protein serine/threonine kinase activity"/>
    <property type="evidence" value="ECO:0007669"/>
    <property type="project" value="UniProtKB-EC"/>
</dbReference>
<dbReference type="EC" id="2.7.11.1" evidence="8"/>
<feature type="region of interest" description="Disordered" evidence="5">
    <location>
        <begin position="509"/>
        <end position="529"/>
    </location>
</feature>
<dbReference type="PROSITE" id="PS00107">
    <property type="entry name" value="PROTEIN_KINASE_ATP"/>
    <property type="match status" value="1"/>
</dbReference>
<evidence type="ECO:0000313" key="9">
    <source>
        <dbReference type="Proteomes" id="UP000295781"/>
    </source>
</evidence>
<evidence type="ECO:0000313" key="8">
    <source>
        <dbReference type="EMBL" id="AUX20801.1"/>
    </source>
</evidence>
<dbReference type="CDD" id="cd14014">
    <property type="entry name" value="STKc_PknB_like"/>
    <property type="match status" value="1"/>
</dbReference>
<dbReference type="GO" id="GO:0009190">
    <property type="term" value="P:cyclic nucleotide biosynthetic process"/>
    <property type="evidence" value="ECO:0007669"/>
    <property type="project" value="InterPro"/>
</dbReference>
<evidence type="ECO:0000256" key="1">
    <source>
        <dbReference type="ARBA" id="ARBA00004167"/>
    </source>
</evidence>
<proteinExistence type="predicted"/>
<dbReference type="PANTHER" id="PTHR16305:SF28">
    <property type="entry name" value="GUANYLATE CYCLASE DOMAIN-CONTAINING PROTEIN"/>
    <property type="match status" value="1"/>
</dbReference>
<dbReference type="Proteomes" id="UP000295781">
    <property type="component" value="Chromosome"/>
</dbReference>
<feature type="binding site" evidence="4">
    <location>
        <position position="47"/>
    </location>
    <ligand>
        <name>ATP</name>
        <dbReference type="ChEBI" id="CHEBI:30616"/>
    </ligand>
</feature>
<feature type="domain" description="Protein kinase" evidence="6">
    <location>
        <begin position="18"/>
        <end position="312"/>
    </location>
</feature>
<gene>
    <name evidence="8" type="ORF">SOCEGT47_012750</name>
</gene>
<dbReference type="Gene3D" id="3.40.50.300">
    <property type="entry name" value="P-loop containing nucleotide triphosphate hydrolases"/>
    <property type="match status" value="1"/>
</dbReference>
<keyword evidence="3 4" id="KW-0067">ATP-binding</keyword>
<dbReference type="InterPro" id="IPR017441">
    <property type="entry name" value="Protein_kinase_ATP_BS"/>
</dbReference>
<evidence type="ECO:0000259" key="7">
    <source>
        <dbReference type="PROSITE" id="PS50125"/>
    </source>
</evidence>
<dbReference type="InterPro" id="IPR000719">
    <property type="entry name" value="Prot_kinase_dom"/>
</dbReference>
<evidence type="ECO:0000259" key="6">
    <source>
        <dbReference type="PROSITE" id="PS50011"/>
    </source>
</evidence>
<dbReference type="InterPro" id="IPR023889">
    <property type="entry name" value="TOMM_kin_cyc"/>
</dbReference>
<dbReference type="GO" id="GO:0005524">
    <property type="term" value="F:ATP binding"/>
    <property type="evidence" value="ECO:0007669"/>
    <property type="project" value="UniProtKB-UniRule"/>
</dbReference>
<protein>
    <submittedName>
        <fullName evidence="8">Protein kinase</fullName>
        <ecNumber evidence="8">2.7.11.1</ecNumber>
    </submittedName>
</protein>
<name>A0A4P2PW52_SORCE</name>
<dbReference type="InterPro" id="IPR027417">
    <property type="entry name" value="P-loop_NTPase"/>
</dbReference>
<dbReference type="RefSeq" id="WP_165373063.1">
    <property type="nucleotide sequence ID" value="NZ_CP012670.1"/>
</dbReference>
<dbReference type="EMBL" id="CP012670">
    <property type="protein sequence ID" value="AUX20801.1"/>
    <property type="molecule type" value="Genomic_DNA"/>
</dbReference>
<keyword evidence="8" id="KW-0808">Transferase</keyword>
<dbReference type="PANTHER" id="PTHR16305">
    <property type="entry name" value="TESTICULAR SOLUBLE ADENYLYL CYCLASE"/>
    <property type="match status" value="1"/>
</dbReference>
<evidence type="ECO:0000256" key="2">
    <source>
        <dbReference type="ARBA" id="ARBA00022741"/>
    </source>
</evidence>
<keyword evidence="8" id="KW-0418">Kinase</keyword>
<comment type="subcellular location">
    <subcellularLocation>
        <location evidence="1">Membrane</location>
        <topology evidence="1">Single-pass membrane protein</topology>
    </subcellularLocation>
</comment>
<dbReference type="SMART" id="SM00220">
    <property type="entry name" value="S_TKc"/>
    <property type="match status" value="1"/>
</dbReference>
<dbReference type="Pfam" id="PF00069">
    <property type="entry name" value="Pkinase"/>
    <property type="match status" value="1"/>
</dbReference>
<reference evidence="8 9" key="1">
    <citation type="submission" date="2015-09" db="EMBL/GenBank/DDBJ databases">
        <title>Sorangium comparison.</title>
        <authorList>
            <person name="Zaburannyi N."/>
            <person name="Bunk B."/>
            <person name="Overmann J."/>
            <person name="Mueller R."/>
        </authorList>
    </citation>
    <scope>NUCLEOTIDE SEQUENCE [LARGE SCALE GENOMIC DNA]</scope>
    <source>
        <strain evidence="8 9">So ceGT47</strain>
    </source>
</reference>
<dbReference type="Pfam" id="PF13191">
    <property type="entry name" value="AAA_16"/>
    <property type="match status" value="1"/>
</dbReference>
<evidence type="ECO:0000256" key="5">
    <source>
        <dbReference type="SAM" id="MobiDB-lite"/>
    </source>
</evidence>
<dbReference type="PROSITE" id="PS50125">
    <property type="entry name" value="GUANYLATE_CYCLASE_2"/>
    <property type="match status" value="1"/>
</dbReference>
<dbReference type="SUPFAM" id="SSF55073">
    <property type="entry name" value="Nucleotide cyclase"/>
    <property type="match status" value="1"/>
</dbReference>
<dbReference type="InterPro" id="IPR011009">
    <property type="entry name" value="Kinase-like_dom_sf"/>
</dbReference>